<dbReference type="Gramene" id="TVU34134">
    <property type="protein sequence ID" value="TVU34134"/>
    <property type="gene ID" value="EJB05_15963"/>
</dbReference>
<gene>
    <name evidence="2" type="ORF">EJB05_15963</name>
</gene>
<feature type="compositionally biased region" description="Basic residues" evidence="1">
    <location>
        <begin position="113"/>
        <end position="123"/>
    </location>
</feature>
<name>A0A5J9VFI9_9POAL</name>
<evidence type="ECO:0000313" key="2">
    <source>
        <dbReference type="EMBL" id="TVU34134.1"/>
    </source>
</evidence>
<feature type="region of interest" description="Disordered" evidence="1">
    <location>
        <begin position="76"/>
        <end position="128"/>
    </location>
</feature>
<comment type="caution">
    <text evidence="2">The sequence shown here is derived from an EMBL/GenBank/DDBJ whole genome shotgun (WGS) entry which is preliminary data.</text>
</comment>
<evidence type="ECO:0000256" key="1">
    <source>
        <dbReference type="SAM" id="MobiDB-lite"/>
    </source>
</evidence>
<organism evidence="2 3">
    <name type="scientific">Eragrostis curvula</name>
    <name type="common">weeping love grass</name>
    <dbReference type="NCBI Taxonomy" id="38414"/>
    <lineage>
        <taxon>Eukaryota</taxon>
        <taxon>Viridiplantae</taxon>
        <taxon>Streptophyta</taxon>
        <taxon>Embryophyta</taxon>
        <taxon>Tracheophyta</taxon>
        <taxon>Spermatophyta</taxon>
        <taxon>Magnoliopsida</taxon>
        <taxon>Liliopsida</taxon>
        <taxon>Poales</taxon>
        <taxon>Poaceae</taxon>
        <taxon>PACMAD clade</taxon>
        <taxon>Chloridoideae</taxon>
        <taxon>Eragrostideae</taxon>
        <taxon>Eragrostidinae</taxon>
        <taxon>Eragrostis</taxon>
    </lineage>
</organism>
<dbReference type="EMBL" id="RWGY01000009">
    <property type="protein sequence ID" value="TVU34134.1"/>
    <property type="molecule type" value="Genomic_DNA"/>
</dbReference>
<reference evidence="2 3" key="1">
    <citation type="journal article" date="2019" name="Sci. Rep.">
        <title>A high-quality genome of Eragrostis curvula grass provides insights into Poaceae evolution and supports new strategies to enhance forage quality.</title>
        <authorList>
            <person name="Carballo J."/>
            <person name="Santos B.A.C.M."/>
            <person name="Zappacosta D."/>
            <person name="Garbus I."/>
            <person name="Selva J.P."/>
            <person name="Gallo C.A."/>
            <person name="Diaz A."/>
            <person name="Albertini E."/>
            <person name="Caccamo M."/>
            <person name="Echenique V."/>
        </authorList>
    </citation>
    <scope>NUCLEOTIDE SEQUENCE [LARGE SCALE GENOMIC DNA]</scope>
    <source>
        <strain evidence="3">cv. Victoria</strain>
        <tissue evidence="2">Leaf</tissue>
    </source>
</reference>
<feature type="non-terminal residue" evidence="2">
    <location>
        <position position="1"/>
    </location>
</feature>
<proteinExistence type="predicted"/>
<sequence>MTYRPTSHVSVEPARPPRLEHSRWAHFSCPRFRSSITGCASFASLTRWPAAPANQIARGTSPRPVRIFAPAHATRRRGLYHRVTGQTRRRTPHSDLTHPQAEPHQEDYSGKKKEPRIHHRQVRARLSATPRPSLIRGLVRLRSASAAVSSAFLLDRQI</sequence>
<dbReference type="Proteomes" id="UP000324897">
    <property type="component" value="Unassembled WGS sequence"/>
</dbReference>
<protein>
    <submittedName>
        <fullName evidence="2">Uncharacterized protein</fullName>
    </submittedName>
</protein>
<feature type="compositionally biased region" description="Basic and acidic residues" evidence="1">
    <location>
        <begin position="92"/>
        <end position="112"/>
    </location>
</feature>
<keyword evidence="3" id="KW-1185">Reference proteome</keyword>
<dbReference type="AlphaFoldDB" id="A0A5J9VFI9"/>
<evidence type="ECO:0000313" key="3">
    <source>
        <dbReference type="Proteomes" id="UP000324897"/>
    </source>
</evidence>
<accession>A0A5J9VFI9</accession>